<dbReference type="Proteomes" id="UP000606172">
    <property type="component" value="Unassembled WGS sequence"/>
</dbReference>
<dbReference type="RefSeq" id="WP_204022718.1">
    <property type="nucleotide sequence ID" value="NZ_BOOW01000009.1"/>
</dbReference>
<protein>
    <recommendedName>
        <fullName evidence="6">Transport permease protein</fullName>
    </recommendedName>
</protein>
<dbReference type="PROSITE" id="PS51012">
    <property type="entry name" value="ABC_TM2"/>
    <property type="match status" value="1"/>
</dbReference>
<dbReference type="PRINTS" id="PR00164">
    <property type="entry name" value="ABC2TRNSPORT"/>
</dbReference>
<keyword evidence="9" id="KW-1185">Reference proteome</keyword>
<name>A0A919RCZ7_9ACTN</name>
<keyword evidence="3 6" id="KW-1133">Transmembrane helix</keyword>
<dbReference type="AlphaFoldDB" id="A0A919RCZ7"/>
<feature type="transmembrane region" description="Helical" evidence="6">
    <location>
        <begin position="133"/>
        <end position="159"/>
    </location>
</feature>
<dbReference type="PIRSF" id="PIRSF006648">
    <property type="entry name" value="DrrB"/>
    <property type="match status" value="1"/>
</dbReference>
<feature type="transmembrane region" description="Helical" evidence="6">
    <location>
        <begin position="171"/>
        <end position="193"/>
    </location>
</feature>
<accession>A0A919RCZ7</accession>
<keyword evidence="4 6" id="KW-0472">Membrane</keyword>
<comment type="similarity">
    <text evidence="6">Belongs to the ABC-2 integral membrane protein family.</text>
</comment>
<keyword evidence="6" id="KW-0813">Transport</keyword>
<dbReference type="EMBL" id="BOOW01000009">
    <property type="protein sequence ID" value="GII91373.1"/>
    <property type="molecule type" value="Genomic_DNA"/>
</dbReference>
<dbReference type="PANTHER" id="PTHR43229">
    <property type="entry name" value="NODULATION PROTEIN J"/>
    <property type="match status" value="1"/>
</dbReference>
<feature type="transmembrane region" description="Helical" evidence="6">
    <location>
        <begin position="107"/>
        <end position="127"/>
    </location>
</feature>
<evidence type="ECO:0000256" key="1">
    <source>
        <dbReference type="ARBA" id="ARBA00004141"/>
    </source>
</evidence>
<evidence type="ECO:0000256" key="5">
    <source>
        <dbReference type="ARBA" id="ARBA00023251"/>
    </source>
</evidence>
<dbReference type="GO" id="GO:0046677">
    <property type="term" value="P:response to antibiotic"/>
    <property type="evidence" value="ECO:0007669"/>
    <property type="project" value="UniProtKB-KW"/>
</dbReference>
<evidence type="ECO:0000313" key="9">
    <source>
        <dbReference type="Proteomes" id="UP000606172"/>
    </source>
</evidence>
<evidence type="ECO:0000256" key="2">
    <source>
        <dbReference type="ARBA" id="ARBA00022692"/>
    </source>
</evidence>
<feature type="transmembrane region" description="Helical" evidence="6">
    <location>
        <begin position="220"/>
        <end position="241"/>
    </location>
</feature>
<comment type="caution">
    <text evidence="8">The sequence shown here is derived from an EMBL/GenBank/DDBJ whole genome shotgun (WGS) entry which is preliminary data.</text>
</comment>
<evidence type="ECO:0000256" key="6">
    <source>
        <dbReference type="RuleBase" id="RU361157"/>
    </source>
</evidence>
<evidence type="ECO:0000313" key="8">
    <source>
        <dbReference type="EMBL" id="GII91373.1"/>
    </source>
</evidence>
<organism evidence="8 9">
    <name type="scientific">Sinosporangium siamense</name>
    <dbReference type="NCBI Taxonomy" id="1367973"/>
    <lineage>
        <taxon>Bacteria</taxon>
        <taxon>Bacillati</taxon>
        <taxon>Actinomycetota</taxon>
        <taxon>Actinomycetes</taxon>
        <taxon>Streptosporangiales</taxon>
        <taxon>Streptosporangiaceae</taxon>
        <taxon>Sinosporangium</taxon>
    </lineage>
</organism>
<keyword evidence="6" id="KW-1003">Cell membrane</keyword>
<keyword evidence="2 6" id="KW-0812">Transmembrane</keyword>
<proteinExistence type="inferred from homology"/>
<sequence>MFRHIALFYGHEIRATMRNPAWSLFGIMQPLFYLVLFAPLVANTTPGVPFGDALRDFTPGLLVMVALFSSLFVGFGIIGEIGNGVLERIAVSPASRPAIVLGRTLRDVTMLILQSLVLVVIAMAFGMRAHLPGLLVMLLLMAVTGVFASGLSYGLALAVRDVNALSPMLSFLSMPLILLTGIMLPMSFAPAWMQAVVQFNPLYHTVEAGKALFRGDFGELSIAIAFVSLIALAMLTTRWSISSIRRITL</sequence>
<evidence type="ECO:0000259" key="7">
    <source>
        <dbReference type="PROSITE" id="PS51012"/>
    </source>
</evidence>
<dbReference type="PANTHER" id="PTHR43229:SF2">
    <property type="entry name" value="NODULATION PROTEIN J"/>
    <property type="match status" value="1"/>
</dbReference>
<feature type="domain" description="ABC transmembrane type-2" evidence="7">
    <location>
        <begin position="21"/>
        <end position="247"/>
    </location>
</feature>
<feature type="transmembrane region" description="Helical" evidence="6">
    <location>
        <begin position="61"/>
        <end position="86"/>
    </location>
</feature>
<dbReference type="InterPro" id="IPR047817">
    <property type="entry name" value="ABC2_TM_bact-type"/>
</dbReference>
<gene>
    <name evidence="8" type="ORF">Ssi02_16040</name>
</gene>
<reference evidence="8" key="1">
    <citation type="submission" date="2021-01" db="EMBL/GenBank/DDBJ databases">
        <title>Whole genome shotgun sequence of Sinosporangium siamense NBRC 109515.</title>
        <authorList>
            <person name="Komaki H."/>
            <person name="Tamura T."/>
        </authorList>
    </citation>
    <scope>NUCLEOTIDE SEQUENCE</scope>
    <source>
        <strain evidence="8">NBRC 109515</strain>
    </source>
</reference>
<feature type="transmembrane region" description="Helical" evidence="6">
    <location>
        <begin position="21"/>
        <end position="41"/>
    </location>
</feature>
<evidence type="ECO:0000256" key="4">
    <source>
        <dbReference type="ARBA" id="ARBA00023136"/>
    </source>
</evidence>
<dbReference type="InterPro" id="IPR051784">
    <property type="entry name" value="Nod_factor_ABC_transporter"/>
</dbReference>
<dbReference type="GO" id="GO:0043190">
    <property type="term" value="C:ATP-binding cassette (ABC) transporter complex"/>
    <property type="evidence" value="ECO:0007669"/>
    <property type="project" value="InterPro"/>
</dbReference>
<dbReference type="InterPro" id="IPR000412">
    <property type="entry name" value="ABC_2_transport"/>
</dbReference>
<dbReference type="Pfam" id="PF01061">
    <property type="entry name" value="ABC2_membrane"/>
    <property type="match status" value="1"/>
</dbReference>
<evidence type="ECO:0000256" key="3">
    <source>
        <dbReference type="ARBA" id="ARBA00022989"/>
    </source>
</evidence>
<dbReference type="InterPro" id="IPR013525">
    <property type="entry name" value="ABC2_TM"/>
</dbReference>
<dbReference type="GO" id="GO:0140359">
    <property type="term" value="F:ABC-type transporter activity"/>
    <property type="evidence" value="ECO:0007669"/>
    <property type="project" value="InterPro"/>
</dbReference>
<keyword evidence="5" id="KW-0046">Antibiotic resistance</keyword>
<comment type="subcellular location">
    <subcellularLocation>
        <location evidence="6">Cell membrane</location>
        <topology evidence="6">Multi-pass membrane protein</topology>
    </subcellularLocation>
    <subcellularLocation>
        <location evidence="1">Membrane</location>
        <topology evidence="1">Multi-pass membrane protein</topology>
    </subcellularLocation>
</comment>